<evidence type="ECO:0000313" key="2">
    <source>
        <dbReference type="EMBL" id="KAF4464900.1"/>
    </source>
</evidence>
<name>A0A8H4LB01_9HYPO</name>
<feature type="compositionally biased region" description="Polar residues" evidence="1">
    <location>
        <begin position="324"/>
        <end position="335"/>
    </location>
</feature>
<organism evidence="2 3">
    <name type="scientific">Fusarium albosuccineum</name>
    <dbReference type="NCBI Taxonomy" id="1237068"/>
    <lineage>
        <taxon>Eukaryota</taxon>
        <taxon>Fungi</taxon>
        <taxon>Dikarya</taxon>
        <taxon>Ascomycota</taxon>
        <taxon>Pezizomycotina</taxon>
        <taxon>Sordariomycetes</taxon>
        <taxon>Hypocreomycetidae</taxon>
        <taxon>Hypocreales</taxon>
        <taxon>Nectriaceae</taxon>
        <taxon>Fusarium</taxon>
        <taxon>Fusarium decemcellulare species complex</taxon>
    </lineage>
</organism>
<gene>
    <name evidence="2" type="ORF">FALBO_8255</name>
</gene>
<sequence>PRELGAGNSPPSLPDLTSSPQVYPPELYGMGDNTSGWLDATQTAKMSVQARRALLKQGKLRKSYLRDLWRRALRHATFETIGQFAAAVQLPDEMAQEVNALLNTDNTYTTPLSAQASKVQGIGDQFSNDLMLGEAAEVVTWDQLSDQENQEQEQSLDDDAPMMDLSDTWWSDCSKQDIWERFIDDGICDGGPNCEGDCGVDHFDSNADFSIADATSVDITVGNSLHLLIDTKGGDLSCSINGSQSIDPTSSACTSVGEDPSDNTGMFYGPDLNNINQSAVHSNGYIMLNDATAFNEVDMSAELTPTNSVSPSNLANSDVAGPSTYDTFAESNTESDPSEQYDRESDISDMYGILERGRGQNSLLCTPEDYYPWQLEGELDLVDALQQRRENYSRMTNYQVYAQMAEEDPETMVLDEIYGSYTTSLDRLLRLQKCVEEQDHFVQALSKSIEKAMGRLDRHSSHYWKLHRPNFAGVKKNCGLKSRLRESIGINEAWVVEDN</sequence>
<feature type="non-terminal residue" evidence="2">
    <location>
        <position position="1"/>
    </location>
</feature>
<evidence type="ECO:0000256" key="1">
    <source>
        <dbReference type="SAM" id="MobiDB-lite"/>
    </source>
</evidence>
<protein>
    <submittedName>
        <fullName evidence="2">Uncharacterized protein</fullName>
    </submittedName>
</protein>
<dbReference type="Proteomes" id="UP000554235">
    <property type="component" value="Unassembled WGS sequence"/>
</dbReference>
<dbReference type="AlphaFoldDB" id="A0A8H4LB01"/>
<keyword evidence="3" id="KW-1185">Reference proteome</keyword>
<evidence type="ECO:0000313" key="3">
    <source>
        <dbReference type="Proteomes" id="UP000554235"/>
    </source>
</evidence>
<proteinExistence type="predicted"/>
<feature type="region of interest" description="Disordered" evidence="1">
    <location>
        <begin position="305"/>
        <end position="344"/>
    </location>
</feature>
<dbReference type="EMBL" id="JAADYS010001127">
    <property type="protein sequence ID" value="KAF4464900.1"/>
    <property type="molecule type" value="Genomic_DNA"/>
</dbReference>
<feature type="region of interest" description="Disordered" evidence="1">
    <location>
        <begin position="1"/>
        <end position="23"/>
    </location>
</feature>
<feature type="non-terminal residue" evidence="2">
    <location>
        <position position="499"/>
    </location>
</feature>
<comment type="caution">
    <text evidence="2">The sequence shown here is derived from an EMBL/GenBank/DDBJ whole genome shotgun (WGS) entry which is preliminary data.</text>
</comment>
<reference evidence="2 3" key="1">
    <citation type="submission" date="2020-01" db="EMBL/GenBank/DDBJ databases">
        <title>Identification and distribution of gene clusters putatively required for synthesis of sphingolipid metabolism inhibitors in phylogenetically diverse species of the filamentous fungus Fusarium.</title>
        <authorList>
            <person name="Kim H.-S."/>
            <person name="Busman M."/>
            <person name="Brown D.W."/>
            <person name="Divon H."/>
            <person name="Uhlig S."/>
            <person name="Proctor R.H."/>
        </authorList>
    </citation>
    <scope>NUCLEOTIDE SEQUENCE [LARGE SCALE GENOMIC DNA]</scope>
    <source>
        <strain evidence="2 3">NRRL 20459</strain>
    </source>
</reference>
<feature type="compositionally biased region" description="Polar residues" evidence="1">
    <location>
        <begin position="305"/>
        <end position="316"/>
    </location>
</feature>
<accession>A0A8H4LB01</accession>